<dbReference type="GO" id="GO:0043565">
    <property type="term" value="F:sequence-specific DNA binding"/>
    <property type="evidence" value="ECO:0007669"/>
    <property type="project" value="InterPro"/>
</dbReference>
<accession>A0A317MU26</accession>
<evidence type="ECO:0000256" key="2">
    <source>
        <dbReference type="ARBA" id="ARBA00023125"/>
    </source>
</evidence>
<dbReference type="SUPFAM" id="SSF54909">
    <property type="entry name" value="Dimeric alpha+beta barrel"/>
    <property type="match status" value="1"/>
</dbReference>
<feature type="domain" description="HTH asnC-type" evidence="4">
    <location>
        <begin position="1"/>
        <end position="43"/>
    </location>
</feature>
<dbReference type="EMBL" id="QGTJ01000007">
    <property type="protein sequence ID" value="PWV60615.1"/>
    <property type="molecule type" value="Genomic_DNA"/>
</dbReference>
<dbReference type="AlphaFoldDB" id="A0A317MU26"/>
<gene>
    <name evidence="5" type="ORF">C7443_107190</name>
</gene>
<comment type="caution">
    <text evidence="5">The sequence shown here is derived from an EMBL/GenBank/DDBJ whole genome shotgun (WGS) entry which is preliminary data.</text>
</comment>
<evidence type="ECO:0000256" key="1">
    <source>
        <dbReference type="ARBA" id="ARBA00023015"/>
    </source>
</evidence>
<name>A0A317MU26_9GAMM</name>
<protein>
    <submittedName>
        <fullName evidence="5">AsnC family transcriptional regulator</fullName>
    </submittedName>
</protein>
<dbReference type="InterPro" id="IPR036388">
    <property type="entry name" value="WH-like_DNA-bd_sf"/>
</dbReference>
<dbReference type="GO" id="GO:0005829">
    <property type="term" value="C:cytosol"/>
    <property type="evidence" value="ECO:0007669"/>
    <property type="project" value="TreeGrafter"/>
</dbReference>
<dbReference type="Gene3D" id="3.30.70.920">
    <property type="match status" value="1"/>
</dbReference>
<dbReference type="Pfam" id="PF13412">
    <property type="entry name" value="HTH_24"/>
    <property type="match status" value="1"/>
</dbReference>
<dbReference type="InterPro" id="IPR000485">
    <property type="entry name" value="AsnC-type_HTH_dom"/>
</dbReference>
<reference evidence="5 6" key="1">
    <citation type="submission" date="2018-05" db="EMBL/GenBank/DDBJ databases">
        <title>Genomic Encyclopedia of Type Strains, Phase IV (KMG-IV): sequencing the most valuable type-strain genomes for metagenomic binning, comparative biology and taxonomic classification.</title>
        <authorList>
            <person name="Goeker M."/>
        </authorList>
    </citation>
    <scope>NUCLEOTIDE SEQUENCE [LARGE SCALE GENOMIC DNA]</scope>
    <source>
        <strain evidence="5 6">DSM 23606</strain>
    </source>
</reference>
<dbReference type="InterPro" id="IPR011008">
    <property type="entry name" value="Dimeric_a/b-barrel"/>
</dbReference>
<evidence type="ECO:0000256" key="3">
    <source>
        <dbReference type="ARBA" id="ARBA00023163"/>
    </source>
</evidence>
<keyword evidence="3" id="KW-0804">Transcription</keyword>
<evidence type="ECO:0000313" key="5">
    <source>
        <dbReference type="EMBL" id="PWV60615.1"/>
    </source>
</evidence>
<proteinExistence type="predicted"/>
<keyword evidence="6" id="KW-1185">Reference proteome</keyword>
<dbReference type="GO" id="GO:0043200">
    <property type="term" value="P:response to amino acid"/>
    <property type="evidence" value="ECO:0007669"/>
    <property type="project" value="TreeGrafter"/>
</dbReference>
<dbReference type="PROSITE" id="PS50956">
    <property type="entry name" value="HTH_ASNC_2"/>
    <property type="match status" value="1"/>
</dbReference>
<dbReference type="SMART" id="SM00344">
    <property type="entry name" value="HTH_ASNC"/>
    <property type="match status" value="1"/>
</dbReference>
<keyword evidence="1" id="KW-0805">Transcription regulation</keyword>
<dbReference type="PANTHER" id="PTHR30154:SF53">
    <property type="entry name" value="HTH-TYPE TRANSCRIPTIONAL REGULATOR LRPC"/>
    <property type="match status" value="1"/>
</dbReference>
<evidence type="ECO:0000259" key="4">
    <source>
        <dbReference type="PROSITE" id="PS50956"/>
    </source>
</evidence>
<dbReference type="InterPro" id="IPR036390">
    <property type="entry name" value="WH_DNA-bd_sf"/>
</dbReference>
<dbReference type="Proteomes" id="UP000246569">
    <property type="component" value="Unassembled WGS sequence"/>
</dbReference>
<keyword evidence="2" id="KW-0238">DNA-binding</keyword>
<organism evidence="5 6">
    <name type="scientific">Plasticicumulans acidivorans</name>
    <dbReference type="NCBI Taxonomy" id="886464"/>
    <lineage>
        <taxon>Bacteria</taxon>
        <taxon>Pseudomonadati</taxon>
        <taxon>Pseudomonadota</taxon>
        <taxon>Gammaproteobacteria</taxon>
        <taxon>Candidatus Competibacteraceae</taxon>
        <taxon>Plasticicumulans</taxon>
    </lineage>
</organism>
<dbReference type="Pfam" id="PF01037">
    <property type="entry name" value="AsnC_trans_reg"/>
    <property type="match status" value="1"/>
</dbReference>
<dbReference type="Gene3D" id="1.10.10.10">
    <property type="entry name" value="Winged helix-like DNA-binding domain superfamily/Winged helix DNA-binding domain"/>
    <property type="match status" value="1"/>
</dbReference>
<dbReference type="PANTHER" id="PTHR30154">
    <property type="entry name" value="LEUCINE-RESPONSIVE REGULATORY PROTEIN"/>
    <property type="match status" value="1"/>
</dbReference>
<dbReference type="InterPro" id="IPR019888">
    <property type="entry name" value="Tscrpt_reg_AsnC-like"/>
</dbReference>
<evidence type="ECO:0000313" key="6">
    <source>
        <dbReference type="Proteomes" id="UP000246569"/>
    </source>
</evidence>
<dbReference type="InterPro" id="IPR019887">
    <property type="entry name" value="Tscrpt_reg_AsnC/Lrp_C"/>
</dbReference>
<sequence length="128" mass="13760">MTELAGHVALSVPATSDRVRRLEDAGVIAGYRALVAPEQVGYGLMALIGITTPQADKARLLDVLRAAPEVLECHHVTGQDSFILKVIARDVRHLEAFIAAINPFGETRTSIVLSTPIESRSLQPPPVN</sequence>
<dbReference type="SUPFAM" id="SSF46785">
    <property type="entry name" value="Winged helix' DNA-binding domain"/>
    <property type="match status" value="1"/>
</dbReference>